<evidence type="ECO:0000256" key="6">
    <source>
        <dbReference type="ARBA" id="ARBA00038076"/>
    </source>
</evidence>
<evidence type="ECO:0000256" key="1">
    <source>
        <dbReference type="ARBA" id="ARBA00004651"/>
    </source>
</evidence>
<dbReference type="PANTHER" id="PTHR30572">
    <property type="entry name" value="MEMBRANE COMPONENT OF TRANSPORTER-RELATED"/>
    <property type="match status" value="1"/>
</dbReference>
<dbReference type="InterPro" id="IPR050250">
    <property type="entry name" value="Macrolide_Exporter_MacB"/>
</dbReference>
<keyword evidence="10" id="KW-1185">Reference proteome</keyword>
<dbReference type="InterPro" id="IPR003838">
    <property type="entry name" value="ABC3_permease_C"/>
</dbReference>
<organism evidence="9 10">
    <name type="scientific">Pseudoxanthomonas wuyuanensis</name>
    <dbReference type="NCBI Taxonomy" id="1073196"/>
    <lineage>
        <taxon>Bacteria</taxon>
        <taxon>Pseudomonadati</taxon>
        <taxon>Pseudomonadota</taxon>
        <taxon>Gammaproteobacteria</taxon>
        <taxon>Lysobacterales</taxon>
        <taxon>Lysobacteraceae</taxon>
        <taxon>Pseudoxanthomonas</taxon>
    </lineage>
</organism>
<feature type="transmembrane region" description="Helical" evidence="7">
    <location>
        <begin position="332"/>
        <end position="350"/>
    </location>
</feature>
<dbReference type="Pfam" id="PF02687">
    <property type="entry name" value="FtsX"/>
    <property type="match status" value="1"/>
</dbReference>
<dbReference type="EMBL" id="OCND01000008">
    <property type="protein sequence ID" value="SOD55823.1"/>
    <property type="molecule type" value="Genomic_DNA"/>
</dbReference>
<feature type="transmembrane region" description="Helical" evidence="7">
    <location>
        <begin position="12"/>
        <end position="37"/>
    </location>
</feature>
<evidence type="ECO:0000313" key="9">
    <source>
        <dbReference type="EMBL" id="SOD55823.1"/>
    </source>
</evidence>
<comment type="similarity">
    <text evidence="6">Belongs to the ABC-4 integral membrane protein family.</text>
</comment>
<comment type="subcellular location">
    <subcellularLocation>
        <location evidence="1">Cell membrane</location>
        <topology evidence="1">Multi-pass membrane protein</topology>
    </subcellularLocation>
</comment>
<evidence type="ECO:0000256" key="7">
    <source>
        <dbReference type="SAM" id="Phobius"/>
    </source>
</evidence>
<feature type="transmembrane region" description="Helical" evidence="7">
    <location>
        <begin position="285"/>
        <end position="304"/>
    </location>
</feature>
<keyword evidence="4 7" id="KW-1133">Transmembrane helix</keyword>
<dbReference type="GO" id="GO:0022857">
    <property type="term" value="F:transmembrane transporter activity"/>
    <property type="evidence" value="ECO:0007669"/>
    <property type="project" value="TreeGrafter"/>
</dbReference>
<proteinExistence type="inferred from homology"/>
<keyword evidence="2" id="KW-1003">Cell membrane</keyword>
<sequence>MRPRLLLLARHPVLVMGLVAQLSIGYLLICAAGSSLVSFKRAESAPSGIAHDELLLVYPLRLANGQHVRTADALESMRRIDGVERVAVANQSPLGYSSWNSSIGISPRPASPLISSIYLAGDHWLETIGASMHSGRDFLPGEYKAFGGDPFLMYDSPLPVILTASLAHRLYPGQDPLQRSVYLHPGFPAYVVGVIEDIPLPMNGRHLNQGTLGLILPMRMESAAGAHFLLRAAADDREQVALDVEHALRTAYPSWVVTSPVTLSSLRAEDLLLDRKRFQLSALTMAGWMVLTVLAFIVAGQWWLQRHSQELGLRRALGASLRQITSELRVECLLVSGAGIAVGFALSRLAPASSLPSMFGASSQLAIPASVLLVALVQLVVTWTVRRIGKIPPHLVSRSPSVRL</sequence>
<keyword evidence="5 7" id="KW-0472">Membrane</keyword>
<evidence type="ECO:0000256" key="3">
    <source>
        <dbReference type="ARBA" id="ARBA00022692"/>
    </source>
</evidence>
<dbReference type="PANTHER" id="PTHR30572:SF4">
    <property type="entry name" value="ABC TRANSPORTER PERMEASE YTRF"/>
    <property type="match status" value="1"/>
</dbReference>
<accession>A0A286DB02</accession>
<evidence type="ECO:0000313" key="10">
    <source>
        <dbReference type="Proteomes" id="UP000219374"/>
    </source>
</evidence>
<name>A0A286DB02_9GAMM</name>
<dbReference type="GO" id="GO:0005886">
    <property type="term" value="C:plasma membrane"/>
    <property type="evidence" value="ECO:0007669"/>
    <property type="project" value="UniProtKB-SubCell"/>
</dbReference>
<evidence type="ECO:0000256" key="2">
    <source>
        <dbReference type="ARBA" id="ARBA00022475"/>
    </source>
</evidence>
<gene>
    <name evidence="9" type="ORF">SAMN06296416_10833</name>
</gene>
<dbReference type="Proteomes" id="UP000219374">
    <property type="component" value="Unassembled WGS sequence"/>
</dbReference>
<protein>
    <submittedName>
        <fullName evidence="9">FtsX-like permease family protein</fullName>
    </submittedName>
</protein>
<feature type="domain" description="ABC3 transporter permease C-terminal" evidence="8">
    <location>
        <begin position="288"/>
        <end position="381"/>
    </location>
</feature>
<dbReference type="AlphaFoldDB" id="A0A286DB02"/>
<evidence type="ECO:0000256" key="5">
    <source>
        <dbReference type="ARBA" id="ARBA00023136"/>
    </source>
</evidence>
<reference evidence="9 10" key="1">
    <citation type="submission" date="2017-09" db="EMBL/GenBank/DDBJ databases">
        <authorList>
            <person name="Ehlers B."/>
            <person name="Leendertz F.H."/>
        </authorList>
    </citation>
    <scope>NUCLEOTIDE SEQUENCE [LARGE SCALE GENOMIC DNA]</scope>
    <source>
        <strain evidence="9 10">CGMCC 1.10978</strain>
    </source>
</reference>
<evidence type="ECO:0000256" key="4">
    <source>
        <dbReference type="ARBA" id="ARBA00022989"/>
    </source>
</evidence>
<feature type="transmembrane region" description="Helical" evidence="7">
    <location>
        <begin position="365"/>
        <end position="385"/>
    </location>
</feature>
<keyword evidence="3 7" id="KW-0812">Transmembrane</keyword>
<evidence type="ECO:0000259" key="8">
    <source>
        <dbReference type="Pfam" id="PF02687"/>
    </source>
</evidence>